<feature type="compositionally biased region" description="Low complexity" evidence="1">
    <location>
        <begin position="1"/>
        <end position="20"/>
    </location>
</feature>
<proteinExistence type="predicted"/>
<keyword evidence="3" id="KW-1185">Reference proteome</keyword>
<sequence>MNQNQQQANQQNLQNQPPLNIVNGSNHIFNDPFTTTSNQNDNNVSIKYPKKRRSVRPKPAIIV</sequence>
<organism evidence="2 3">
    <name type="scientific">Ambispora gerdemannii</name>
    <dbReference type="NCBI Taxonomy" id="144530"/>
    <lineage>
        <taxon>Eukaryota</taxon>
        <taxon>Fungi</taxon>
        <taxon>Fungi incertae sedis</taxon>
        <taxon>Mucoromycota</taxon>
        <taxon>Glomeromycotina</taxon>
        <taxon>Glomeromycetes</taxon>
        <taxon>Archaeosporales</taxon>
        <taxon>Ambisporaceae</taxon>
        <taxon>Ambispora</taxon>
    </lineage>
</organism>
<dbReference type="AlphaFoldDB" id="A0A9N9F6R8"/>
<reference evidence="2" key="1">
    <citation type="submission" date="2021-06" db="EMBL/GenBank/DDBJ databases">
        <authorList>
            <person name="Kallberg Y."/>
            <person name="Tangrot J."/>
            <person name="Rosling A."/>
        </authorList>
    </citation>
    <scope>NUCLEOTIDE SEQUENCE</scope>
    <source>
        <strain evidence="2">MT106</strain>
    </source>
</reference>
<evidence type="ECO:0000313" key="2">
    <source>
        <dbReference type="EMBL" id="CAG8513579.1"/>
    </source>
</evidence>
<feature type="compositionally biased region" description="Polar residues" evidence="1">
    <location>
        <begin position="22"/>
        <end position="44"/>
    </location>
</feature>
<feature type="region of interest" description="Disordered" evidence="1">
    <location>
        <begin position="1"/>
        <end position="44"/>
    </location>
</feature>
<evidence type="ECO:0000313" key="3">
    <source>
        <dbReference type="Proteomes" id="UP000789831"/>
    </source>
</evidence>
<protein>
    <submittedName>
        <fullName evidence="2">1823_t:CDS:1</fullName>
    </submittedName>
</protein>
<name>A0A9N9F6R8_9GLOM</name>
<evidence type="ECO:0000256" key="1">
    <source>
        <dbReference type="SAM" id="MobiDB-lite"/>
    </source>
</evidence>
<dbReference type="EMBL" id="CAJVPL010000602">
    <property type="protein sequence ID" value="CAG8513579.1"/>
    <property type="molecule type" value="Genomic_DNA"/>
</dbReference>
<gene>
    <name evidence="2" type="ORF">AGERDE_LOCUS4867</name>
</gene>
<dbReference type="Proteomes" id="UP000789831">
    <property type="component" value="Unassembled WGS sequence"/>
</dbReference>
<comment type="caution">
    <text evidence="2">The sequence shown here is derived from an EMBL/GenBank/DDBJ whole genome shotgun (WGS) entry which is preliminary data.</text>
</comment>
<accession>A0A9N9F6R8</accession>